<dbReference type="SUPFAM" id="SSF54928">
    <property type="entry name" value="RNA-binding domain, RBD"/>
    <property type="match status" value="1"/>
</dbReference>
<feature type="domain" description="Mei2-like C-terminal RNA recognition motif" evidence="2">
    <location>
        <begin position="1235"/>
        <end position="1331"/>
    </location>
</feature>
<dbReference type="GO" id="GO:0045944">
    <property type="term" value="P:positive regulation of transcription by RNA polymerase II"/>
    <property type="evidence" value="ECO:0007669"/>
    <property type="project" value="TreeGrafter"/>
</dbReference>
<dbReference type="eggNOG" id="KOG4660">
    <property type="taxonomic scope" value="Eukaryota"/>
</dbReference>
<proteinExistence type="predicted"/>
<evidence type="ECO:0000259" key="2">
    <source>
        <dbReference type="Pfam" id="PF04059"/>
    </source>
</evidence>
<dbReference type="InterPro" id="IPR007201">
    <property type="entry name" value="Mei2-like_Rrm_C"/>
</dbReference>
<feature type="compositionally biased region" description="Low complexity" evidence="1">
    <location>
        <begin position="368"/>
        <end position="382"/>
    </location>
</feature>
<reference evidence="4" key="1">
    <citation type="journal article" date="2006" name="PLoS Biol.">
        <title>Macronuclear genome sequence of the ciliate Tetrahymena thermophila, a model eukaryote.</title>
        <authorList>
            <person name="Eisen J.A."/>
            <person name="Coyne R.S."/>
            <person name="Wu M."/>
            <person name="Wu D."/>
            <person name="Thiagarajan M."/>
            <person name="Wortman J.R."/>
            <person name="Badger J.H."/>
            <person name="Ren Q."/>
            <person name="Amedeo P."/>
            <person name="Jones K.M."/>
            <person name="Tallon L.J."/>
            <person name="Delcher A.L."/>
            <person name="Salzberg S.L."/>
            <person name="Silva J.C."/>
            <person name="Haas B.J."/>
            <person name="Majoros W.H."/>
            <person name="Farzad M."/>
            <person name="Carlton J.M."/>
            <person name="Smith R.K. Jr."/>
            <person name="Garg J."/>
            <person name="Pearlman R.E."/>
            <person name="Karrer K.M."/>
            <person name="Sun L."/>
            <person name="Manning G."/>
            <person name="Elde N.C."/>
            <person name="Turkewitz A.P."/>
            <person name="Asai D.J."/>
            <person name="Wilkes D.E."/>
            <person name="Wang Y."/>
            <person name="Cai H."/>
            <person name="Collins K."/>
            <person name="Stewart B.A."/>
            <person name="Lee S.R."/>
            <person name="Wilamowska K."/>
            <person name="Weinberg Z."/>
            <person name="Ruzzo W.L."/>
            <person name="Wloga D."/>
            <person name="Gaertig J."/>
            <person name="Frankel J."/>
            <person name="Tsao C.-C."/>
            <person name="Gorovsky M.A."/>
            <person name="Keeling P.J."/>
            <person name="Waller R.F."/>
            <person name="Patron N.J."/>
            <person name="Cherry J.M."/>
            <person name="Stover N.A."/>
            <person name="Krieger C.J."/>
            <person name="del Toro C."/>
            <person name="Ryder H.F."/>
            <person name="Williamson S.C."/>
            <person name="Barbeau R.A."/>
            <person name="Hamilton E.P."/>
            <person name="Orias E."/>
        </authorList>
    </citation>
    <scope>NUCLEOTIDE SEQUENCE [LARGE SCALE GENOMIC DNA]</scope>
    <source>
        <strain evidence="4">SB210</strain>
    </source>
</reference>
<dbReference type="KEGG" id="tet:TTHERM_00444880"/>
<dbReference type="InterPro" id="IPR051647">
    <property type="entry name" value="Mediator_comp_sub12"/>
</dbReference>
<feature type="region of interest" description="Disordered" evidence="1">
    <location>
        <begin position="1358"/>
        <end position="1473"/>
    </location>
</feature>
<dbReference type="OrthoDB" id="417481at2759"/>
<evidence type="ECO:0000313" key="4">
    <source>
        <dbReference type="Proteomes" id="UP000009168"/>
    </source>
</evidence>
<feature type="compositionally biased region" description="Polar residues" evidence="1">
    <location>
        <begin position="1360"/>
        <end position="1402"/>
    </location>
</feature>
<feature type="compositionally biased region" description="Polar residues" evidence="1">
    <location>
        <begin position="1"/>
        <end position="26"/>
    </location>
</feature>
<feature type="compositionally biased region" description="Polar residues" evidence="1">
    <location>
        <begin position="566"/>
        <end position="588"/>
    </location>
</feature>
<feature type="region of interest" description="Disordered" evidence="1">
    <location>
        <begin position="367"/>
        <end position="391"/>
    </location>
</feature>
<gene>
    <name evidence="3" type="ORF">TTHERM_00444880</name>
</gene>
<dbReference type="GO" id="GO:0003713">
    <property type="term" value="F:transcription coactivator activity"/>
    <property type="evidence" value="ECO:0007669"/>
    <property type="project" value="TreeGrafter"/>
</dbReference>
<dbReference type="InterPro" id="IPR035979">
    <property type="entry name" value="RBD_domain_sf"/>
</dbReference>
<dbReference type="PANTHER" id="PTHR46007:SF8">
    <property type="entry name" value="C2H2-TYPE DOMAIN-CONTAINING PROTEIN"/>
    <property type="match status" value="1"/>
</dbReference>
<feature type="compositionally biased region" description="Low complexity" evidence="1">
    <location>
        <begin position="1403"/>
        <end position="1464"/>
    </location>
</feature>
<dbReference type="InParanoid" id="I7M3G5"/>
<name>I7M3G5_TETTS</name>
<feature type="compositionally biased region" description="Polar residues" evidence="1">
    <location>
        <begin position="42"/>
        <end position="51"/>
    </location>
</feature>
<organism evidence="3 4">
    <name type="scientific">Tetrahymena thermophila (strain SB210)</name>
    <dbReference type="NCBI Taxonomy" id="312017"/>
    <lineage>
        <taxon>Eukaryota</taxon>
        <taxon>Sar</taxon>
        <taxon>Alveolata</taxon>
        <taxon>Ciliophora</taxon>
        <taxon>Intramacronucleata</taxon>
        <taxon>Oligohymenophorea</taxon>
        <taxon>Hymenostomatida</taxon>
        <taxon>Tetrahymenina</taxon>
        <taxon>Tetrahymenidae</taxon>
        <taxon>Tetrahymena</taxon>
    </lineage>
</organism>
<dbReference type="EMBL" id="GG662504">
    <property type="protein sequence ID" value="EAS03106.1"/>
    <property type="molecule type" value="Genomic_DNA"/>
</dbReference>
<keyword evidence="4" id="KW-1185">Reference proteome</keyword>
<evidence type="ECO:0000256" key="1">
    <source>
        <dbReference type="SAM" id="MobiDB-lite"/>
    </source>
</evidence>
<protein>
    <submittedName>
        <fullName evidence="3">RNA recognition motif 3 in plant Mei2-like protein</fullName>
    </submittedName>
</protein>
<dbReference type="HOGENOM" id="CLU_250109_0_0_1"/>
<dbReference type="GeneID" id="7823379"/>
<sequence>MKNQSSNSSVDIEINSQCQKPSQQLLGPSIILKDHQEDRTKSNSSSQNSTFRKVHSTKGKNEKSKRPSSVTQRPSSIPKFVSSFSNEAQKIGLNGNTRSQDDSYAVNSLISSMNNSYCIQQNAHDILAKSKLQNSYHQRGSSLQAIGQVNVFSTQYSSNLKGGSSQSLQNQVAQSQSLANSFVSVNQQAVGSSGDEKSGANVCQSFSAVISAQPVSELKIAGPEINNLQVSSQSQPLSDNLVFKHASSLDLPPQSSLNVSSKLINQQVNAAHKYNNPKQLNEQQILKSQKHKQKNILENEEDCDQKDKQEDEEQNEQNVCELQQAQGIEAFDVVANNKADSENQMSQVQIQGNNIFGINTELEKIDLNNSSSSKHTSNSITSRSHKNQSNISDDFLQDSKQESVNNNSMIVSSSNNSSRVFKGSSNNSFILNQCTQKAAAQNPLNEFIQSKEEIKESISRSKYCAKPRDAHILQNARLPIKPILQDESKNQILTLDDKLIAPPSIQVIQKPSQDLNESQLKGKQKLKQLMHRRGNTLSRNDIEDLQFFEFQDSVFQKVSSEDEKVNSNQLENKQTSQENLSTNPLSFINPSQVYDFQNKNNEEDNQNEQDYQQEDQDEDIEIKKQVELLNSDDSENEDKVRNIGKPSPHPPVGVYQQQIYHPIPQQQSQQQMSFHPHLNPFVDIPSQSTPQIQQQNFDSFSKQSSTPNQQLEYISSKRIVGPRPMSIDQQFSQFFATPNQQQIMNIPEKCGSPLQFTDYSQQQGQSPYILYESPAHQHIQSIYNQGMKQPTNNMNNIIQFNQMNTPSPPIQGNQQKNYQIFQQHTQMQQMMCQIPAQHSIGIQQPQQNQQGNQQQQQQAGQIFNQNQISLGQQGQQQMMAMMKNQKQHLQIQPNSLFSSNSSSTYHLQKQNCNLSQASTIDSADYINTFRSGSSYGVQDVQQDQVVKMIKQQSQSIQQQLQVRSQCIQSQVQQQQSQQGPQLNQQLNFFPNHHLANQQEKGFFQQPNTNANQFLLEPFTSQPQFNQYQMSQFQQNQQIPFTNEFMQTPFPLQYLQVYIPQNHAQVVQQPIGQISPEKFDQVPQAPPPHIFANSQLLNNQDISKISKNQFQLKQQMQGYNKPSHSKQLSCQQLGQYDQQNQVQQLQQSQIQFSQGNQYQLKNNKFNQDSSNIVNQSQQGNSICNNSMTFHNNSQNKNQINSSNVNSQPIKGKKKLEIKEEDISYDIDLDKLGEDKRTTVCIKNIPNKYQLNCVLQTIEKNHKDNFDFFYLPIDFNNKCNVGYAFINFIKPEYIKDFYLEFNGKKWKKFNSDKICSLKYATIQGIPQLQEHFQNSSVMNQREKKFKPVFLNVISNMIDKQKQQSTQNDCNKSNFNDDNNGINQQMGKNNFMEGSTSQNQTEQAFNYNNNKQNNYSYQSNHSQHSNSNNNTSQGGQNSTNYHKKNNSNSNNNYFNRYHNSNQKNYNNNKHEYVQKQ</sequence>
<dbReference type="Proteomes" id="UP000009168">
    <property type="component" value="Unassembled WGS sequence"/>
</dbReference>
<feature type="compositionally biased region" description="Basic and acidic residues" evidence="1">
    <location>
        <begin position="32"/>
        <end position="41"/>
    </location>
</feature>
<dbReference type="Pfam" id="PF04059">
    <property type="entry name" value="RRM_2"/>
    <property type="match status" value="1"/>
</dbReference>
<evidence type="ECO:0000313" key="3">
    <source>
        <dbReference type="EMBL" id="EAS03106.1"/>
    </source>
</evidence>
<feature type="region of interest" description="Disordered" evidence="1">
    <location>
        <begin position="565"/>
        <end position="588"/>
    </location>
</feature>
<dbReference type="GO" id="GO:0003676">
    <property type="term" value="F:nucleic acid binding"/>
    <property type="evidence" value="ECO:0007669"/>
    <property type="project" value="InterPro"/>
</dbReference>
<feature type="region of interest" description="Disordered" evidence="1">
    <location>
        <begin position="1"/>
        <end position="81"/>
    </location>
</feature>
<dbReference type="PANTHER" id="PTHR46007">
    <property type="entry name" value="MEDIATOR OF RNA POLYMERASE II TRANSCRIPTION SUBUNIT 12"/>
    <property type="match status" value="1"/>
</dbReference>
<dbReference type="RefSeq" id="XP_001023351.1">
    <property type="nucleotide sequence ID" value="XM_001023351.3"/>
</dbReference>
<accession>I7M3G5</accession>
<dbReference type="GO" id="GO:0016592">
    <property type="term" value="C:mediator complex"/>
    <property type="evidence" value="ECO:0007669"/>
    <property type="project" value="TreeGrafter"/>
</dbReference>
<feature type="region of interest" description="Disordered" evidence="1">
    <location>
        <begin position="627"/>
        <end position="654"/>
    </location>
</feature>